<feature type="domain" description="2Fe-2S ferredoxin-type" evidence="10">
    <location>
        <begin position="428"/>
        <end position="513"/>
    </location>
</feature>
<sequence length="513" mass="55276">MVSQLSWYLARSGGLMSWWLLSATVVWGLLVSTRVLGPRTVPGRLLDLHRFLSGFSLVFLTLHLIGLLADSWVEIGLVQILFPFTSDYRPVAVAWGVIALYLLAAVQTTSLLKSRIPHRWWRYVHTSNFALFVLSTVHALTAGTDEGTVRWTTLALTAAVAFLVIYRLLIGRRTDAGGPGAPAAAGRAGEPPVRHEAPGSRRVVVHEVGKPADGVVTVELAAADGAPLPAWEPGAHVDLVLPSGLVRPYSLCGDPADRDTYRIGVLHVPDGRGGSAQVHSLREGQRIAMRGPRNRFPLVLADHYLFIAGGIGITPILPMVRAVTAAGREWRLVYGGRSRATMAFADELLDLGGDRVKLVPEDTDGLPDLAAAIADTPSGAAVYACGPELLLAALEKTMATGFADRHLHTERFGAPSRTVQQKPDAEEFKVELRRSGRVLPVPADRSLLEVIREAVPDAPSSCGEGFCGSCELRVLGGTPDHRDTVLSAGERDRRDVIYPCVSRARSPILTVDL</sequence>
<dbReference type="SUPFAM" id="SSF63380">
    <property type="entry name" value="Riboflavin synthase domain-like"/>
    <property type="match status" value="1"/>
</dbReference>
<dbReference type="Proteomes" id="UP001500728">
    <property type="component" value="Unassembled WGS sequence"/>
</dbReference>
<accession>A0ABP6QND3</accession>
<dbReference type="Gene3D" id="3.40.50.80">
    <property type="entry name" value="Nucleotide-binding domain of ferredoxin-NADP reductase (FNR) module"/>
    <property type="match status" value="1"/>
</dbReference>
<feature type="transmembrane region" description="Helical" evidence="9">
    <location>
        <begin position="149"/>
        <end position="169"/>
    </location>
</feature>
<keyword evidence="4" id="KW-0479">Metal-binding</keyword>
<dbReference type="PANTHER" id="PTHR47354">
    <property type="entry name" value="NADH OXIDOREDUCTASE HCR"/>
    <property type="match status" value="1"/>
</dbReference>
<keyword evidence="9" id="KW-0472">Membrane</keyword>
<dbReference type="CDD" id="cd00207">
    <property type="entry name" value="fer2"/>
    <property type="match status" value="1"/>
</dbReference>
<evidence type="ECO:0000256" key="2">
    <source>
        <dbReference type="ARBA" id="ARBA00022630"/>
    </source>
</evidence>
<keyword evidence="6" id="KW-0408">Iron</keyword>
<dbReference type="EMBL" id="BAAAUW010000001">
    <property type="protein sequence ID" value="GAA3245809.1"/>
    <property type="molecule type" value="Genomic_DNA"/>
</dbReference>
<dbReference type="PANTHER" id="PTHR47354:SF1">
    <property type="entry name" value="CARNITINE MONOOXYGENASE REDUCTASE SUBUNIT"/>
    <property type="match status" value="1"/>
</dbReference>
<dbReference type="Pfam" id="PF00111">
    <property type="entry name" value="Fer2"/>
    <property type="match status" value="1"/>
</dbReference>
<dbReference type="PROSITE" id="PS51384">
    <property type="entry name" value="FAD_FR"/>
    <property type="match status" value="1"/>
</dbReference>
<dbReference type="InterPro" id="IPR001433">
    <property type="entry name" value="OxRdtase_FAD/NAD-bd"/>
</dbReference>
<evidence type="ECO:0000256" key="9">
    <source>
        <dbReference type="SAM" id="Phobius"/>
    </source>
</evidence>
<evidence type="ECO:0000256" key="1">
    <source>
        <dbReference type="ARBA" id="ARBA00001974"/>
    </source>
</evidence>
<feature type="transmembrane region" description="Helical" evidence="9">
    <location>
        <begin position="16"/>
        <end position="36"/>
    </location>
</feature>
<evidence type="ECO:0000256" key="5">
    <source>
        <dbReference type="ARBA" id="ARBA00023002"/>
    </source>
</evidence>
<evidence type="ECO:0000313" key="12">
    <source>
        <dbReference type="EMBL" id="GAA3245809.1"/>
    </source>
</evidence>
<evidence type="ECO:0000256" key="7">
    <source>
        <dbReference type="ARBA" id="ARBA00023014"/>
    </source>
</evidence>
<gene>
    <name evidence="12" type="ORF">GCM10010469_01220</name>
</gene>
<keyword evidence="9" id="KW-1133">Transmembrane helix</keyword>
<dbReference type="SUPFAM" id="SSF54292">
    <property type="entry name" value="2Fe-2S ferredoxin-like"/>
    <property type="match status" value="1"/>
</dbReference>
<evidence type="ECO:0000259" key="10">
    <source>
        <dbReference type="PROSITE" id="PS51085"/>
    </source>
</evidence>
<comment type="caution">
    <text evidence="12">The sequence shown here is derived from an EMBL/GenBank/DDBJ whole genome shotgun (WGS) entry which is preliminary data.</text>
</comment>
<feature type="transmembrane region" description="Helical" evidence="9">
    <location>
        <begin position="48"/>
        <end position="72"/>
    </location>
</feature>
<feature type="transmembrane region" description="Helical" evidence="9">
    <location>
        <begin position="296"/>
        <end position="317"/>
    </location>
</feature>
<feature type="transmembrane region" description="Helical" evidence="9">
    <location>
        <begin position="92"/>
        <end position="112"/>
    </location>
</feature>
<dbReference type="PROSITE" id="PS51085">
    <property type="entry name" value="2FE2S_FER_2"/>
    <property type="match status" value="1"/>
</dbReference>
<feature type="transmembrane region" description="Helical" evidence="9">
    <location>
        <begin position="124"/>
        <end position="143"/>
    </location>
</feature>
<keyword evidence="5" id="KW-0560">Oxidoreductase</keyword>
<dbReference type="PROSITE" id="PS00197">
    <property type="entry name" value="2FE2S_FER_1"/>
    <property type="match status" value="1"/>
</dbReference>
<protein>
    <recommendedName>
        <fullName evidence="14">Oxidoreductase</fullName>
    </recommendedName>
</protein>
<dbReference type="SUPFAM" id="SSF52343">
    <property type="entry name" value="Ferredoxin reductase-like, C-terminal NADP-linked domain"/>
    <property type="match status" value="1"/>
</dbReference>
<dbReference type="InterPro" id="IPR006058">
    <property type="entry name" value="2Fe2S_fd_BS"/>
</dbReference>
<feature type="region of interest" description="Disordered" evidence="8">
    <location>
        <begin position="178"/>
        <end position="198"/>
    </location>
</feature>
<dbReference type="Pfam" id="PF00175">
    <property type="entry name" value="NAD_binding_1"/>
    <property type="match status" value="1"/>
</dbReference>
<dbReference type="CDD" id="cd06185">
    <property type="entry name" value="PDR_like"/>
    <property type="match status" value="1"/>
</dbReference>
<feature type="domain" description="FAD-binding FR-type" evidence="11">
    <location>
        <begin position="198"/>
        <end position="299"/>
    </location>
</feature>
<evidence type="ECO:0000313" key="13">
    <source>
        <dbReference type="Proteomes" id="UP001500728"/>
    </source>
</evidence>
<keyword evidence="13" id="KW-1185">Reference proteome</keyword>
<evidence type="ECO:0000259" key="11">
    <source>
        <dbReference type="PROSITE" id="PS51384"/>
    </source>
</evidence>
<keyword evidence="9" id="KW-0812">Transmembrane</keyword>
<evidence type="ECO:0000256" key="8">
    <source>
        <dbReference type="SAM" id="MobiDB-lite"/>
    </source>
</evidence>
<dbReference type="InterPro" id="IPR050415">
    <property type="entry name" value="MRET"/>
</dbReference>
<evidence type="ECO:0000256" key="3">
    <source>
        <dbReference type="ARBA" id="ARBA00022714"/>
    </source>
</evidence>
<dbReference type="Gene3D" id="3.10.20.30">
    <property type="match status" value="1"/>
</dbReference>
<dbReference type="InterPro" id="IPR012675">
    <property type="entry name" value="Beta-grasp_dom_sf"/>
</dbReference>
<comment type="cofactor">
    <cofactor evidence="1">
        <name>FAD</name>
        <dbReference type="ChEBI" id="CHEBI:57692"/>
    </cofactor>
</comment>
<dbReference type="InterPro" id="IPR036010">
    <property type="entry name" value="2Fe-2S_ferredoxin-like_sf"/>
</dbReference>
<dbReference type="InterPro" id="IPR001041">
    <property type="entry name" value="2Fe-2S_ferredoxin-type"/>
</dbReference>
<evidence type="ECO:0000256" key="6">
    <source>
        <dbReference type="ARBA" id="ARBA00023004"/>
    </source>
</evidence>
<dbReference type="PRINTS" id="PR00409">
    <property type="entry name" value="PHDIOXRDTASE"/>
</dbReference>
<keyword evidence="3" id="KW-0001">2Fe-2S</keyword>
<proteinExistence type="predicted"/>
<dbReference type="InterPro" id="IPR039261">
    <property type="entry name" value="FNR_nucleotide-bd"/>
</dbReference>
<evidence type="ECO:0000256" key="4">
    <source>
        <dbReference type="ARBA" id="ARBA00022723"/>
    </source>
</evidence>
<dbReference type="InterPro" id="IPR017938">
    <property type="entry name" value="Riboflavin_synthase-like_b-brl"/>
</dbReference>
<keyword evidence="2" id="KW-0285">Flavoprotein</keyword>
<feature type="compositionally biased region" description="Low complexity" evidence="8">
    <location>
        <begin position="181"/>
        <end position="191"/>
    </location>
</feature>
<reference evidence="13" key="1">
    <citation type="journal article" date="2019" name="Int. J. Syst. Evol. Microbiol.">
        <title>The Global Catalogue of Microorganisms (GCM) 10K type strain sequencing project: providing services to taxonomists for standard genome sequencing and annotation.</title>
        <authorList>
            <consortium name="The Broad Institute Genomics Platform"/>
            <consortium name="The Broad Institute Genome Sequencing Center for Infectious Disease"/>
            <person name="Wu L."/>
            <person name="Ma J."/>
        </authorList>
    </citation>
    <scope>NUCLEOTIDE SEQUENCE [LARGE SCALE GENOMIC DNA]</scope>
    <source>
        <strain evidence="13">JCM 9381</strain>
    </source>
</reference>
<name>A0ABP6QND3_9ACTN</name>
<dbReference type="InterPro" id="IPR017927">
    <property type="entry name" value="FAD-bd_FR_type"/>
</dbReference>
<evidence type="ECO:0008006" key="14">
    <source>
        <dbReference type="Google" id="ProtNLM"/>
    </source>
</evidence>
<dbReference type="Gene3D" id="2.40.30.10">
    <property type="entry name" value="Translation factors"/>
    <property type="match status" value="1"/>
</dbReference>
<organism evidence="12 13">
    <name type="scientific">Streptomyces labedae</name>
    <dbReference type="NCBI Taxonomy" id="285569"/>
    <lineage>
        <taxon>Bacteria</taxon>
        <taxon>Bacillati</taxon>
        <taxon>Actinomycetota</taxon>
        <taxon>Actinomycetes</taxon>
        <taxon>Kitasatosporales</taxon>
        <taxon>Streptomycetaceae</taxon>
        <taxon>Streptomyces</taxon>
    </lineage>
</organism>
<keyword evidence="7" id="KW-0411">Iron-sulfur</keyword>